<dbReference type="Pfam" id="PF04749">
    <property type="entry name" value="PLAC8"/>
    <property type="match status" value="2"/>
</dbReference>
<dbReference type="InterPro" id="IPR033140">
    <property type="entry name" value="Lipase_GDXG_put_SER_AS"/>
</dbReference>
<keyword evidence="6" id="KW-1185">Reference proteome</keyword>
<protein>
    <recommendedName>
        <fullName evidence="4">Alpha/beta hydrolase fold-3 domain-containing protein</fullName>
    </recommendedName>
</protein>
<dbReference type="InterPro" id="IPR013094">
    <property type="entry name" value="AB_hydrolase_3"/>
</dbReference>
<feature type="active site" evidence="2">
    <location>
        <position position="338"/>
    </location>
</feature>
<name>A0ABQ7L1W9_BRACM</name>
<dbReference type="PANTHER" id="PTHR15907">
    <property type="entry name" value="DUF614 FAMILY PROTEIN-RELATED"/>
    <property type="match status" value="1"/>
</dbReference>
<evidence type="ECO:0000256" key="1">
    <source>
        <dbReference type="ARBA" id="ARBA00010515"/>
    </source>
</evidence>
<dbReference type="Gene3D" id="3.40.50.1820">
    <property type="entry name" value="alpha/beta hydrolase"/>
    <property type="match status" value="1"/>
</dbReference>
<dbReference type="PROSITE" id="PS01174">
    <property type="entry name" value="LIPASE_GDXG_SER"/>
    <property type="match status" value="1"/>
</dbReference>
<keyword evidence="3" id="KW-1133">Transmembrane helix</keyword>
<dbReference type="SUPFAM" id="SSF53474">
    <property type="entry name" value="alpha/beta-Hydrolases"/>
    <property type="match status" value="1"/>
</dbReference>
<feature type="domain" description="Alpha/beta hydrolase fold-3" evidence="4">
    <location>
        <begin position="254"/>
        <end position="465"/>
    </location>
</feature>
<evidence type="ECO:0000313" key="5">
    <source>
        <dbReference type="EMBL" id="KAG5380604.1"/>
    </source>
</evidence>
<dbReference type="Pfam" id="PF07859">
    <property type="entry name" value="Abhydrolase_3"/>
    <property type="match status" value="1"/>
</dbReference>
<keyword evidence="3" id="KW-0812">Transmembrane</keyword>
<comment type="similarity">
    <text evidence="1">Belongs to the 'GDXG' lipolytic enzyme family.</text>
</comment>
<reference evidence="5 6" key="1">
    <citation type="submission" date="2021-03" db="EMBL/GenBank/DDBJ databases">
        <authorList>
            <person name="King G.J."/>
            <person name="Bancroft I."/>
            <person name="Baten A."/>
            <person name="Bloomfield J."/>
            <person name="Borpatragohain P."/>
            <person name="He Z."/>
            <person name="Irish N."/>
            <person name="Irwin J."/>
            <person name="Liu K."/>
            <person name="Mauleon R.P."/>
            <person name="Moore J."/>
            <person name="Morris R."/>
            <person name="Ostergaard L."/>
            <person name="Wang B."/>
            <person name="Wells R."/>
        </authorList>
    </citation>
    <scope>NUCLEOTIDE SEQUENCE [LARGE SCALE GENOMIC DNA]</scope>
    <source>
        <strain evidence="5">R-o-18</strain>
        <tissue evidence="5">Leaf</tissue>
    </source>
</reference>
<dbReference type="InterPro" id="IPR029058">
    <property type="entry name" value="AB_hydrolase_fold"/>
</dbReference>
<dbReference type="Proteomes" id="UP000823674">
    <property type="component" value="Chromosome A07"/>
</dbReference>
<gene>
    <name evidence="5" type="primary">A07g508350.1_BraROA</name>
    <name evidence="5" type="ORF">IGI04_028446</name>
</gene>
<evidence type="ECO:0000256" key="2">
    <source>
        <dbReference type="PROSITE-ProRule" id="PRU10038"/>
    </source>
</evidence>
<proteinExistence type="inferred from homology"/>
<sequence length="625" mass="69457">MNPSSNFTQGLTHGKPKGWSTDLCECWRDINSCCLTCWCPCVAFGRIAEIVDRGGSSCGVSGAMYMIIFMLTGYAGSSLYSCFYRTKLRGQYNLKERPCCDCCVHFCCEPCALCQEYRQLEHKRAFDLSIGWHGNMERQARMAMSASSSAVPPALQPPMSRKMEATTITHVTTNNPNNTSIHGPVVEEVEGLIRVYKDGHVERSQFVPCVDPSLPLELGVACSDVHIDKLTNVWGRLYVPTVTNSTSVSKLPLIVYFHGGGFCAGSAYWSCYHQFLGRLSAKSRCLVMHVNYRLAPENPLPAAYEDGVNAILWLKKTRNDNLWSKQCDFGSIFLAGDSAGGNIANHVAGRLATADALIKPLKIEGTILIQPFFGGEARTETERRVENNTESSVLTLASSDTWWRLTLPREANREHPYCKPVKITTRTLVCVAEMDVLMDRAMEMCDSDKKMIRCVVYKGVGHAFQVLGESQLANTLTLQMDQPYAGELPQGLWTTGLCDCHEDGCICFQTAIVPCVSFAQNTEIVNRGTIPCINAGLIHLALGFVGCCWLYAFPSRSRLREHFALPEKPCSDYWVHICCTPCAICQESRELKNQGADPSLGWVSNIEKWRREKITPPIVVPGMNR</sequence>
<dbReference type="EMBL" id="JADBGQ010000009">
    <property type="protein sequence ID" value="KAG5380604.1"/>
    <property type="molecule type" value="Genomic_DNA"/>
</dbReference>
<keyword evidence="3" id="KW-0472">Membrane</keyword>
<evidence type="ECO:0000256" key="3">
    <source>
        <dbReference type="SAM" id="Phobius"/>
    </source>
</evidence>
<evidence type="ECO:0000259" key="4">
    <source>
        <dbReference type="Pfam" id="PF07859"/>
    </source>
</evidence>
<dbReference type="NCBIfam" id="TIGR01571">
    <property type="entry name" value="A_thal_Cys_rich"/>
    <property type="match status" value="2"/>
</dbReference>
<dbReference type="InterPro" id="IPR006461">
    <property type="entry name" value="PLAC_motif_containing"/>
</dbReference>
<comment type="caution">
    <text evidence="5">The sequence shown here is derived from an EMBL/GenBank/DDBJ whole genome shotgun (WGS) entry which is preliminary data.</text>
</comment>
<feature type="transmembrane region" description="Helical" evidence="3">
    <location>
        <begin position="533"/>
        <end position="553"/>
    </location>
</feature>
<accession>A0ABQ7L1W9</accession>
<organism evidence="5 6">
    <name type="scientific">Brassica rapa subsp. trilocularis</name>
    <dbReference type="NCBI Taxonomy" id="1813537"/>
    <lineage>
        <taxon>Eukaryota</taxon>
        <taxon>Viridiplantae</taxon>
        <taxon>Streptophyta</taxon>
        <taxon>Embryophyta</taxon>
        <taxon>Tracheophyta</taxon>
        <taxon>Spermatophyta</taxon>
        <taxon>Magnoliopsida</taxon>
        <taxon>eudicotyledons</taxon>
        <taxon>Gunneridae</taxon>
        <taxon>Pentapetalae</taxon>
        <taxon>rosids</taxon>
        <taxon>malvids</taxon>
        <taxon>Brassicales</taxon>
        <taxon>Brassicaceae</taxon>
        <taxon>Brassiceae</taxon>
        <taxon>Brassica</taxon>
    </lineage>
</organism>
<evidence type="ECO:0000313" key="6">
    <source>
        <dbReference type="Proteomes" id="UP000823674"/>
    </source>
</evidence>